<evidence type="ECO:0000313" key="9">
    <source>
        <dbReference type="EMBL" id="WQG89697.1"/>
    </source>
</evidence>
<reference evidence="8 10" key="1">
    <citation type="submission" date="2016-11" db="EMBL/GenBank/DDBJ databases">
        <authorList>
            <person name="Jaros S."/>
            <person name="Januszkiewicz K."/>
            <person name="Wedrychowicz H."/>
        </authorList>
    </citation>
    <scope>NUCLEOTIDE SEQUENCE [LARGE SCALE GENOMIC DNA]</scope>
    <source>
        <strain evidence="8 10">DSM 784</strain>
    </source>
</reference>
<evidence type="ECO:0000313" key="10">
    <source>
        <dbReference type="Proteomes" id="UP000183788"/>
    </source>
</evidence>
<evidence type="ECO:0000313" key="8">
    <source>
        <dbReference type="EMBL" id="SFW17367.1"/>
    </source>
</evidence>
<comment type="catalytic activity">
    <reaction evidence="1">
        <text>Hydrolysis of terminal non-reducing alpha-L-arabinofuranoside residues in alpha-L-arabinosides.</text>
        <dbReference type="EC" id="3.2.1.55"/>
    </reaction>
</comment>
<dbReference type="PANTHER" id="PTHR31776">
    <property type="entry name" value="ALPHA-L-ARABINOFURANOSIDASE 1"/>
    <property type="match status" value="1"/>
</dbReference>
<organism evidence="8 10">
    <name type="scientific">Chitinophaga sancti</name>
    <dbReference type="NCBI Taxonomy" id="1004"/>
    <lineage>
        <taxon>Bacteria</taxon>
        <taxon>Pseudomonadati</taxon>
        <taxon>Bacteroidota</taxon>
        <taxon>Chitinophagia</taxon>
        <taxon>Chitinophagales</taxon>
        <taxon>Chitinophagaceae</taxon>
        <taxon>Chitinophaga</taxon>
    </lineage>
</organism>
<dbReference type="SUPFAM" id="SSF49785">
    <property type="entry name" value="Galactose-binding domain-like"/>
    <property type="match status" value="1"/>
</dbReference>
<evidence type="ECO:0000256" key="6">
    <source>
        <dbReference type="SAM" id="SignalP"/>
    </source>
</evidence>
<name>A0A1K1M2Q5_9BACT</name>
<dbReference type="STRING" id="1004.SAMN05661012_00395"/>
<dbReference type="EC" id="3.2.1.55" evidence="3"/>
<keyword evidence="5" id="KW-0378">Hydrolase</keyword>
<feature type="chain" id="PRO_5013221803" description="non-reducing end alpha-L-arabinofuranosidase" evidence="6">
    <location>
        <begin position="20"/>
        <end position="629"/>
    </location>
</feature>
<evidence type="ECO:0000313" key="11">
    <source>
        <dbReference type="Proteomes" id="UP001326715"/>
    </source>
</evidence>
<dbReference type="EMBL" id="CP140154">
    <property type="protein sequence ID" value="WQG89697.1"/>
    <property type="molecule type" value="Genomic_DNA"/>
</dbReference>
<dbReference type="Pfam" id="PF06964">
    <property type="entry name" value="Alpha-L-AF_C"/>
    <property type="match status" value="1"/>
</dbReference>
<dbReference type="AlphaFoldDB" id="A0A1K1M2Q5"/>
<dbReference type="OrthoDB" id="9758333at2"/>
<feature type="domain" description="Alpha-L-arabinofuranosidase C-terminal" evidence="7">
    <location>
        <begin position="456"/>
        <end position="620"/>
    </location>
</feature>
<feature type="signal peptide" evidence="6">
    <location>
        <begin position="1"/>
        <end position="19"/>
    </location>
</feature>
<dbReference type="Gene3D" id="3.20.20.80">
    <property type="entry name" value="Glycosidases"/>
    <property type="match status" value="1"/>
</dbReference>
<keyword evidence="11" id="KW-1185">Reference proteome</keyword>
<gene>
    <name evidence="8" type="ORF">SAMN05661012_00395</name>
    <name evidence="9" type="ORF">SR876_32710</name>
</gene>
<protein>
    <recommendedName>
        <fullName evidence="3">non-reducing end alpha-L-arabinofuranosidase</fullName>
        <ecNumber evidence="3">3.2.1.55</ecNumber>
    </recommendedName>
</protein>
<dbReference type="SMART" id="SM00813">
    <property type="entry name" value="Alpha-L-AF_C"/>
    <property type="match status" value="1"/>
</dbReference>
<comment type="similarity">
    <text evidence="2">Belongs to the glycosyl hydrolase 51 family.</text>
</comment>
<dbReference type="InterPro" id="IPR055235">
    <property type="entry name" value="ASD1_cat"/>
</dbReference>
<evidence type="ECO:0000256" key="1">
    <source>
        <dbReference type="ARBA" id="ARBA00001462"/>
    </source>
</evidence>
<proteinExistence type="inferred from homology"/>
<keyword evidence="4 6" id="KW-0732">Signal</keyword>
<dbReference type="GO" id="GO:0046373">
    <property type="term" value="P:L-arabinose metabolic process"/>
    <property type="evidence" value="ECO:0007669"/>
    <property type="project" value="InterPro"/>
</dbReference>
<sequence length="629" mass="69623">MQRPLFTFIIALYSTATFAQQQKAISPDLFGIFFEDISYAADGGLYAELIQNRSFEYTGSDHRGWNPMTAWEYTPRGYAYGKLSVETKSPLNENNTHYIILDIQDAGQEGLGITNYGFNGIPVKAGEQYDLSLFAAKLAGNTMPVTVSLRNRKGDIYGETTFDVTNKNWQQYAAGITVNKTDDSACLVIIAKGIGQLAVDQVSLFPKKTFKGRVNGMRADLGQAIADLHPRFMRFPGGCLVHGDGIANIYNWKNTIGPLEARVDQRNIWNYHQSVGLGYFEYFQFCEDIGAKPVPILAAAVSCQNSGGTWAIGGTGQKGIPMQDMQAYIQDVLDLVEYANGPATSAWGAKRAAAGHPEPFHLQYLGIGNEDKMTPGFEERFTMIYHAVKAKYPEISVIGTAGPFSEGEDYDKGWEIVNKLKVPVVDEHYYNDPEWFLKNNARYDKYDRKKAKVYIGEYASKGNKFINAISEAAYMTSLERNGDVVHMASYAPLLAKKGNTNWNPDLIYFDNTGVYPTLNYYVQQLFAANTGDVYISDVLTFDRQKDSTLAASVVKDSKTGDVIVKLINAGATDAKVKINLKALGALLPKAQVTVLKEDRGVPVTVETDFTKGNITLDGLSMQVIRLHKK</sequence>
<dbReference type="Proteomes" id="UP001326715">
    <property type="component" value="Chromosome"/>
</dbReference>
<dbReference type="InterPro" id="IPR051563">
    <property type="entry name" value="Glycosyl_Hydrolase_51"/>
</dbReference>
<evidence type="ECO:0000259" key="7">
    <source>
        <dbReference type="SMART" id="SM00813"/>
    </source>
</evidence>
<evidence type="ECO:0000256" key="2">
    <source>
        <dbReference type="ARBA" id="ARBA00007186"/>
    </source>
</evidence>
<dbReference type="InterPro" id="IPR017853">
    <property type="entry name" value="GH"/>
</dbReference>
<dbReference type="Proteomes" id="UP000183788">
    <property type="component" value="Unassembled WGS sequence"/>
</dbReference>
<evidence type="ECO:0000256" key="4">
    <source>
        <dbReference type="ARBA" id="ARBA00022729"/>
    </source>
</evidence>
<dbReference type="EMBL" id="FPIZ01000001">
    <property type="protein sequence ID" value="SFW17367.1"/>
    <property type="molecule type" value="Genomic_DNA"/>
</dbReference>
<accession>A0A1K1M2Q5</accession>
<dbReference type="PANTHER" id="PTHR31776:SF26">
    <property type="entry name" value="SECRETED ARABINOSIDASE"/>
    <property type="match status" value="1"/>
</dbReference>
<dbReference type="Pfam" id="PF22848">
    <property type="entry name" value="ASD1_dom"/>
    <property type="match status" value="1"/>
</dbReference>
<dbReference type="InterPro" id="IPR008979">
    <property type="entry name" value="Galactose-bd-like_sf"/>
</dbReference>
<evidence type="ECO:0000256" key="3">
    <source>
        <dbReference type="ARBA" id="ARBA00012670"/>
    </source>
</evidence>
<dbReference type="RefSeq" id="WP_072356919.1">
    <property type="nucleotide sequence ID" value="NZ_CP139972.1"/>
</dbReference>
<dbReference type="SUPFAM" id="SSF51445">
    <property type="entry name" value="(Trans)glycosidases"/>
    <property type="match status" value="1"/>
</dbReference>
<reference evidence="9 11" key="2">
    <citation type="submission" date="2023-11" db="EMBL/GenBank/DDBJ databases">
        <title>MicrobeMod: A computational toolkit for identifying prokaryotic methylation and restriction-modification with nanopore sequencing.</title>
        <authorList>
            <person name="Crits-Christoph A."/>
            <person name="Kang S.C."/>
            <person name="Lee H."/>
            <person name="Ostrov N."/>
        </authorList>
    </citation>
    <scope>NUCLEOTIDE SEQUENCE [LARGE SCALE GENOMIC DNA]</scope>
    <source>
        <strain evidence="9 11">ATCC 23090</strain>
    </source>
</reference>
<dbReference type="GO" id="GO:0046556">
    <property type="term" value="F:alpha-L-arabinofuranosidase activity"/>
    <property type="evidence" value="ECO:0007669"/>
    <property type="project" value="UniProtKB-EC"/>
</dbReference>
<dbReference type="InterPro" id="IPR010720">
    <property type="entry name" value="Alpha-L-AF_C"/>
</dbReference>
<evidence type="ECO:0000256" key="5">
    <source>
        <dbReference type="ARBA" id="ARBA00022801"/>
    </source>
</evidence>